<dbReference type="AlphaFoldDB" id="A0A518C760"/>
<dbReference type="EMBL" id="CP036289">
    <property type="protein sequence ID" value="QDU75068.1"/>
    <property type="molecule type" value="Genomic_DNA"/>
</dbReference>
<dbReference type="Proteomes" id="UP000318626">
    <property type="component" value="Chromosome"/>
</dbReference>
<dbReference type="OrthoDB" id="276330at2"/>
<evidence type="ECO:0000313" key="3">
    <source>
        <dbReference type="Proteomes" id="UP000318626"/>
    </source>
</evidence>
<gene>
    <name evidence="2" type="ORF">Pan97_20890</name>
</gene>
<organism evidence="2 3">
    <name type="scientific">Bremerella volcania</name>
    <dbReference type="NCBI Taxonomy" id="2527984"/>
    <lineage>
        <taxon>Bacteria</taxon>
        <taxon>Pseudomonadati</taxon>
        <taxon>Planctomycetota</taxon>
        <taxon>Planctomycetia</taxon>
        <taxon>Pirellulales</taxon>
        <taxon>Pirellulaceae</taxon>
        <taxon>Bremerella</taxon>
    </lineage>
</organism>
<keyword evidence="1" id="KW-0812">Transmembrane</keyword>
<dbReference type="KEGG" id="bvo:Pan97_20890"/>
<reference evidence="3" key="1">
    <citation type="submission" date="2019-02" db="EMBL/GenBank/DDBJ databases">
        <title>Deep-cultivation of Planctomycetes and their phenomic and genomic characterization uncovers novel biology.</title>
        <authorList>
            <person name="Wiegand S."/>
            <person name="Jogler M."/>
            <person name="Boedeker C."/>
            <person name="Pinto D."/>
            <person name="Vollmers J."/>
            <person name="Rivas-Marin E."/>
            <person name="Kohn T."/>
            <person name="Peeters S.H."/>
            <person name="Heuer A."/>
            <person name="Rast P."/>
            <person name="Oberbeckmann S."/>
            <person name="Bunk B."/>
            <person name="Jeske O."/>
            <person name="Meyerdierks A."/>
            <person name="Storesund J.E."/>
            <person name="Kallscheuer N."/>
            <person name="Luecker S."/>
            <person name="Lage O.M."/>
            <person name="Pohl T."/>
            <person name="Merkel B.J."/>
            <person name="Hornburger P."/>
            <person name="Mueller R.-W."/>
            <person name="Bruemmer F."/>
            <person name="Labrenz M."/>
            <person name="Spormann A.M."/>
            <person name="Op den Camp H."/>
            <person name="Overmann J."/>
            <person name="Amann R."/>
            <person name="Jetten M.S.M."/>
            <person name="Mascher T."/>
            <person name="Medema M.H."/>
            <person name="Devos D.P."/>
            <person name="Kaster A.-K."/>
            <person name="Ovreas L."/>
            <person name="Rohde M."/>
            <person name="Galperin M.Y."/>
            <person name="Jogler C."/>
        </authorList>
    </citation>
    <scope>NUCLEOTIDE SEQUENCE [LARGE SCALE GENOMIC DNA]</scope>
    <source>
        <strain evidence="3">Pan97</strain>
    </source>
</reference>
<evidence type="ECO:0000256" key="1">
    <source>
        <dbReference type="SAM" id="Phobius"/>
    </source>
</evidence>
<name>A0A518C760_9BACT</name>
<keyword evidence="3" id="KW-1185">Reference proteome</keyword>
<protein>
    <recommendedName>
        <fullName evidence="4">Fimbrial assembly protein (PilN)</fullName>
    </recommendedName>
</protein>
<evidence type="ECO:0008006" key="4">
    <source>
        <dbReference type="Google" id="ProtNLM"/>
    </source>
</evidence>
<accession>A0A518C760</accession>
<proteinExistence type="predicted"/>
<keyword evidence="1" id="KW-0472">Membrane</keyword>
<keyword evidence="1" id="KW-1133">Transmembrane helix</keyword>
<sequence length="243" mass="27354">MTSDEIEFLPKKYREKRKSHNFQISRLLLIVGIVAGMSAVLLYQLASLHSVNLQVAALDQQHEKVMQLMQEVDRRRNEVAVKRHHAKLLTFLDHPYPKSQVIAAIANPLPTEITITRLQVTVEQIAAANAKPASEKGKAVPKGHPMELDLKVLIDEAKSRRCTVEVEGTTDDTSCLYTFLASLHQAEIIESAKIESIDPQQKTDGSEFSHFTAHVKIKRAYLTHFETLVGRTVQTIPSQEDLR</sequence>
<dbReference type="RefSeq" id="WP_144972164.1">
    <property type="nucleotide sequence ID" value="NZ_CP036289.1"/>
</dbReference>
<feature type="transmembrane region" description="Helical" evidence="1">
    <location>
        <begin position="24"/>
        <end position="46"/>
    </location>
</feature>
<evidence type="ECO:0000313" key="2">
    <source>
        <dbReference type="EMBL" id="QDU75068.1"/>
    </source>
</evidence>